<evidence type="ECO:0000256" key="14">
    <source>
        <dbReference type="RuleBase" id="RU364040"/>
    </source>
</evidence>
<dbReference type="InterPro" id="IPR042097">
    <property type="entry name" value="Aminopeptidase_N-like_N_sf"/>
</dbReference>
<dbReference type="InterPro" id="IPR024571">
    <property type="entry name" value="ERAP1-like_C_dom"/>
</dbReference>
<dbReference type="GO" id="GO:0008270">
    <property type="term" value="F:zinc ion binding"/>
    <property type="evidence" value="ECO:0007669"/>
    <property type="project" value="UniProtKB-UniRule"/>
</dbReference>
<organism evidence="19 20">
    <name type="scientific">Pseudolycoriella hygida</name>
    <dbReference type="NCBI Taxonomy" id="35572"/>
    <lineage>
        <taxon>Eukaryota</taxon>
        <taxon>Metazoa</taxon>
        <taxon>Ecdysozoa</taxon>
        <taxon>Arthropoda</taxon>
        <taxon>Hexapoda</taxon>
        <taxon>Insecta</taxon>
        <taxon>Pterygota</taxon>
        <taxon>Neoptera</taxon>
        <taxon>Endopterygota</taxon>
        <taxon>Diptera</taxon>
        <taxon>Nematocera</taxon>
        <taxon>Sciaroidea</taxon>
        <taxon>Sciaridae</taxon>
        <taxon>Pseudolycoriella</taxon>
    </lineage>
</organism>
<evidence type="ECO:0000313" key="20">
    <source>
        <dbReference type="Proteomes" id="UP001151699"/>
    </source>
</evidence>
<evidence type="ECO:0000256" key="6">
    <source>
        <dbReference type="ARBA" id="ARBA00022723"/>
    </source>
</evidence>
<dbReference type="InterPro" id="IPR014782">
    <property type="entry name" value="Peptidase_M1_dom"/>
</dbReference>
<keyword evidence="4" id="KW-0325">Glycoprotein</keyword>
<accession>A0A9Q0MLF7</accession>
<dbReference type="EMBL" id="WJQU01002002">
    <property type="protein sequence ID" value="KAJ6633455.1"/>
    <property type="molecule type" value="Genomic_DNA"/>
</dbReference>
<dbReference type="GO" id="GO:0042277">
    <property type="term" value="F:peptide binding"/>
    <property type="evidence" value="ECO:0007669"/>
    <property type="project" value="TreeGrafter"/>
</dbReference>
<dbReference type="SUPFAM" id="SSF63737">
    <property type="entry name" value="Leukotriene A4 hydrolase N-terminal domain"/>
    <property type="match status" value="1"/>
</dbReference>
<feature type="signal peptide" evidence="15">
    <location>
        <begin position="1"/>
        <end position="18"/>
    </location>
</feature>
<proteinExistence type="inferred from homology"/>
<dbReference type="Gene3D" id="2.60.40.1910">
    <property type="match status" value="1"/>
</dbReference>
<evidence type="ECO:0000256" key="2">
    <source>
        <dbReference type="ARBA" id="ARBA00010136"/>
    </source>
</evidence>
<evidence type="ECO:0000259" key="17">
    <source>
        <dbReference type="Pfam" id="PF11838"/>
    </source>
</evidence>
<reference evidence="19" key="1">
    <citation type="submission" date="2022-07" db="EMBL/GenBank/DDBJ databases">
        <authorList>
            <person name="Trinca V."/>
            <person name="Uliana J.V.C."/>
            <person name="Torres T.T."/>
            <person name="Ward R.J."/>
            <person name="Monesi N."/>
        </authorList>
    </citation>
    <scope>NUCLEOTIDE SEQUENCE</scope>
    <source>
        <strain evidence="19">HSMRA1968</strain>
        <tissue evidence="19">Whole embryos</tissue>
    </source>
</reference>
<keyword evidence="5 14" id="KW-0645">Protease</keyword>
<dbReference type="PRINTS" id="PR00756">
    <property type="entry name" value="ALADIPTASE"/>
</dbReference>
<keyword evidence="15" id="KW-0732">Signal</keyword>
<name>A0A9Q0MLF7_9DIPT</name>
<comment type="cofactor">
    <cofactor evidence="12 14">
        <name>Zn(2+)</name>
        <dbReference type="ChEBI" id="CHEBI:29105"/>
    </cofactor>
    <text evidence="12 14">Binds 1 zinc ion per subunit.</text>
</comment>
<evidence type="ECO:0000256" key="11">
    <source>
        <dbReference type="PIRSR" id="PIRSR634016-1"/>
    </source>
</evidence>
<dbReference type="InterPro" id="IPR001930">
    <property type="entry name" value="Peptidase_M1"/>
</dbReference>
<dbReference type="FunFam" id="1.10.390.10:FF:000013">
    <property type="entry name" value="Aminopeptidase N"/>
    <property type="match status" value="1"/>
</dbReference>
<evidence type="ECO:0000256" key="12">
    <source>
        <dbReference type="PIRSR" id="PIRSR634016-3"/>
    </source>
</evidence>
<dbReference type="InterPro" id="IPR045357">
    <property type="entry name" value="Aminopeptidase_N-like_N"/>
</dbReference>
<dbReference type="Pfam" id="PF01433">
    <property type="entry name" value="Peptidase_M1"/>
    <property type="match status" value="1"/>
</dbReference>
<evidence type="ECO:0000256" key="5">
    <source>
        <dbReference type="ARBA" id="ARBA00022670"/>
    </source>
</evidence>
<dbReference type="EC" id="3.4.11.-" evidence="14"/>
<dbReference type="PANTHER" id="PTHR11533">
    <property type="entry name" value="PROTEASE M1 ZINC METALLOPROTEASE"/>
    <property type="match status" value="1"/>
</dbReference>
<keyword evidence="9 14" id="KW-0482">Metalloprotease</keyword>
<keyword evidence="3 14" id="KW-0031">Aminopeptidase</keyword>
<keyword evidence="4" id="KW-0472">Membrane</keyword>
<dbReference type="InterPro" id="IPR027268">
    <property type="entry name" value="Peptidase_M4/M1_CTD_sf"/>
</dbReference>
<dbReference type="Gene3D" id="1.25.50.20">
    <property type="match status" value="1"/>
</dbReference>
<dbReference type="OrthoDB" id="510539at2759"/>
<dbReference type="Pfam" id="PF17900">
    <property type="entry name" value="Peptidase_M1_N"/>
    <property type="match status" value="1"/>
</dbReference>
<dbReference type="GO" id="GO:0006508">
    <property type="term" value="P:proteolysis"/>
    <property type="evidence" value="ECO:0007669"/>
    <property type="project" value="UniProtKB-KW"/>
</dbReference>
<dbReference type="GO" id="GO:0005886">
    <property type="term" value="C:plasma membrane"/>
    <property type="evidence" value="ECO:0007669"/>
    <property type="project" value="UniProtKB-SubCell"/>
</dbReference>
<evidence type="ECO:0000256" key="8">
    <source>
        <dbReference type="ARBA" id="ARBA00022833"/>
    </source>
</evidence>
<dbReference type="InterPro" id="IPR050344">
    <property type="entry name" value="Peptidase_M1_aminopeptidases"/>
</dbReference>
<evidence type="ECO:0000259" key="18">
    <source>
        <dbReference type="Pfam" id="PF17900"/>
    </source>
</evidence>
<feature type="domain" description="Peptidase M1 membrane alanine aminopeptidase" evidence="16">
    <location>
        <begin position="254"/>
        <end position="480"/>
    </location>
</feature>
<feature type="binding site" evidence="12">
    <location>
        <position position="348"/>
    </location>
    <ligand>
        <name>Zn(2+)</name>
        <dbReference type="ChEBI" id="CHEBI:29105"/>
        <note>catalytic</note>
    </ligand>
</feature>
<feature type="binding site" evidence="12">
    <location>
        <position position="329"/>
    </location>
    <ligand>
        <name>Zn(2+)</name>
        <dbReference type="ChEBI" id="CHEBI:29105"/>
        <note>catalytic</note>
    </ligand>
</feature>
<evidence type="ECO:0000256" key="15">
    <source>
        <dbReference type="SAM" id="SignalP"/>
    </source>
</evidence>
<dbReference type="PANTHER" id="PTHR11533:SF290">
    <property type="entry name" value="AMINOPEPTIDASE"/>
    <property type="match status" value="1"/>
</dbReference>
<dbReference type="CDD" id="cd09601">
    <property type="entry name" value="M1_APN-Q_like"/>
    <property type="match status" value="1"/>
</dbReference>
<protein>
    <recommendedName>
        <fullName evidence="14">Aminopeptidase</fullName>
        <ecNumber evidence="14">3.4.11.-</ecNumber>
    </recommendedName>
</protein>
<dbReference type="GO" id="GO:0070006">
    <property type="term" value="F:metalloaminopeptidase activity"/>
    <property type="evidence" value="ECO:0007669"/>
    <property type="project" value="TreeGrafter"/>
</dbReference>
<dbReference type="GO" id="GO:0098552">
    <property type="term" value="C:side of membrane"/>
    <property type="evidence" value="ECO:0007669"/>
    <property type="project" value="UniProtKB-KW"/>
</dbReference>
<comment type="caution">
    <text evidence="19">The sequence shown here is derived from an EMBL/GenBank/DDBJ whole genome shotgun (WGS) entry which is preliminary data.</text>
</comment>
<feature type="chain" id="PRO_5040462252" description="Aminopeptidase" evidence="15">
    <location>
        <begin position="19"/>
        <end position="905"/>
    </location>
</feature>
<evidence type="ECO:0000256" key="7">
    <source>
        <dbReference type="ARBA" id="ARBA00022801"/>
    </source>
</evidence>
<keyword evidence="6 12" id="KW-0479">Metal-binding</keyword>
<feature type="active site" description="Proton acceptor" evidence="11">
    <location>
        <position position="326"/>
    </location>
</feature>
<comment type="subcellular location">
    <subcellularLocation>
        <location evidence="1">Cell membrane</location>
        <topology evidence="1">Lipid-anchor</topology>
        <topology evidence="1">GPI-anchor</topology>
    </subcellularLocation>
</comment>
<evidence type="ECO:0000259" key="16">
    <source>
        <dbReference type="Pfam" id="PF01433"/>
    </source>
</evidence>
<dbReference type="GO" id="GO:0005615">
    <property type="term" value="C:extracellular space"/>
    <property type="evidence" value="ECO:0007669"/>
    <property type="project" value="TreeGrafter"/>
</dbReference>
<sequence>MLQLVLTLVAIFATSTLAQGDFETFRLPNNTRPETYDISIRTWVHQANTTFIGSVRIGIVAVESTDFITLHHEVRQLESVRVSSLDGAPVNIGELLYDEERSFLRIPIVGSNLTQGMRYFIDIDYVGSMSAEVGFYRYSYEMNDTRIWFGSTQFEPIYARKAFPCYDEPGLRTNFTIRITHVSTYTAVSNMPVVSETQNPDGSVTTEFETTPIMSTYLVAFHISDFPYVTSLTPGEIPQRIFARPTAINTTEVAVDAAEVLIDAFRDYIGIEYSLPKVDQIGVPGFPSGAMENWGLLMYDEYFFLFDKTSDYFPRKIEAVQTISHELAHNWFGNLVTPRWFDVLWMKEGFATFFEFLGIELVYPDWQHMDFFVTDVKQNVFYTDSNEFTNPMTFYVEHPLDIEQQYNSIAYGKAGSVLRMFWFMFGEETFMRGVRSYLQENSYSNTAEDELFEALDNSVRHDSGNIIPPNVDVPSIMQTWTRQAGFPLITVERNYSNETERVILRQRRYYTYEPENRANSTWWVPYNIATPRNPGFENTIVEGWIPQYSTSVELTVDSLGPDDYFLINKRAAGYYRTLYDERNYRLISDAILRNGSDFHSSDIAQLIDDALEFYATDQLPLTVVLDLLRVLEFESDFISWSPAFFAISYIDENFRGHSNYPIWIEFVRTLTEELYDSVGVEDIEDEPILRKYSRESIVELACRTGSVHCRSDATRQLRRHIETGEEFHQNIRDTLMCASMRSVGRADFNFMWNRLISLPLDHSDRANIIDWLGCSTSRHLLSELIRSTLNSTNSNNIEYGEYEQLAVLNSVIRRGEIGLSIGLSFLVENALEAYETFGPYFVYNLSYIIRSADHIESYLLLQNILLDAGLLVQEDIDFNMEIIADSIRWLEIEGVVVNNWLSQNV</sequence>
<keyword evidence="7 14" id="KW-0378">Hydrolase</keyword>
<feature type="domain" description="ERAP1-like C-terminal" evidence="17">
    <location>
        <begin position="565"/>
        <end position="850"/>
    </location>
</feature>
<evidence type="ECO:0000256" key="4">
    <source>
        <dbReference type="ARBA" id="ARBA00022622"/>
    </source>
</evidence>
<keyword evidence="10" id="KW-0449">Lipoprotein</keyword>
<evidence type="ECO:0000256" key="3">
    <source>
        <dbReference type="ARBA" id="ARBA00022438"/>
    </source>
</evidence>
<gene>
    <name evidence="19" type="primary">APN2_7</name>
    <name evidence="19" type="ORF">Bhyg_17055</name>
</gene>
<dbReference type="GO" id="GO:0043171">
    <property type="term" value="P:peptide catabolic process"/>
    <property type="evidence" value="ECO:0007669"/>
    <property type="project" value="TreeGrafter"/>
</dbReference>
<evidence type="ECO:0000256" key="10">
    <source>
        <dbReference type="ARBA" id="ARBA00023288"/>
    </source>
</evidence>
<evidence type="ECO:0000313" key="19">
    <source>
        <dbReference type="EMBL" id="KAJ6633455.1"/>
    </source>
</evidence>
<comment type="similarity">
    <text evidence="2 14">Belongs to the peptidase M1 family.</text>
</comment>
<dbReference type="InterPro" id="IPR034016">
    <property type="entry name" value="M1_APN-typ"/>
</dbReference>
<dbReference type="Gene3D" id="1.10.390.10">
    <property type="entry name" value="Neutral Protease Domain 2"/>
    <property type="match status" value="1"/>
</dbReference>
<feature type="domain" description="Aminopeptidase N-like N-terminal" evidence="18">
    <location>
        <begin position="33"/>
        <end position="218"/>
    </location>
</feature>
<keyword evidence="20" id="KW-1185">Reference proteome</keyword>
<feature type="site" description="Transition state stabilizer" evidence="13">
    <location>
        <position position="411"/>
    </location>
</feature>
<dbReference type="SUPFAM" id="SSF55486">
    <property type="entry name" value="Metalloproteases ('zincins'), catalytic domain"/>
    <property type="match status" value="1"/>
</dbReference>
<evidence type="ECO:0000256" key="13">
    <source>
        <dbReference type="PIRSR" id="PIRSR634016-4"/>
    </source>
</evidence>
<feature type="binding site" evidence="12">
    <location>
        <position position="325"/>
    </location>
    <ligand>
        <name>Zn(2+)</name>
        <dbReference type="ChEBI" id="CHEBI:29105"/>
        <note>catalytic</note>
    </ligand>
</feature>
<evidence type="ECO:0000256" key="1">
    <source>
        <dbReference type="ARBA" id="ARBA00004609"/>
    </source>
</evidence>
<dbReference type="Proteomes" id="UP001151699">
    <property type="component" value="Unassembled WGS sequence"/>
</dbReference>
<dbReference type="Pfam" id="PF11838">
    <property type="entry name" value="ERAP1_C"/>
    <property type="match status" value="1"/>
</dbReference>
<keyword evidence="8 12" id="KW-0862">Zinc</keyword>
<dbReference type="GO" id="GO:0005737">
    <property type="term" value="C:cytoplasm"/>
    <property type="evidence" value="ECO:0007669"/>
    <property type="project" value="TreeGrafter"/>
</dbReference>
<dbReference type="AlphaFoldDB" id="A0A9Q0MLF7"/>
<dbReference type="Gene3D" id="2.60.40.1730">
    <property type="entry name" value="tricorn interacting facor f3 domain"/>
    <property type="match status" value="1"/>
</dbReference>
<keyword evidence="4" id="KW-0336">GPI-anchor</keyword>
<evidence type="ECO:0000256" key="9">
    <source>
        <dbReference type="ARBA" id="ARBA00023049"/>
    </source>
</evidence>